<keyword evidence="3 6" id="KW-0808">Transferase</keyword>
<feature type="region of interest" description="Disordered" evidence="7">
    <location>
        <begin position="1"/>
        <end position="34"/>
    </location>
</feature>
<evidence type="ECO:0000313" key="8">
    <source>
        <dbReference type="EMBL" id="SMF02077.1"/>
    </source>
</evidence>
<dbReference type="InterPro" id="IPR000092">
    <property type="entry name" value="Polyprenyl_synt"/>
</dbReference>
<dbReference type="PANTHER" id="PTHR12001:SF85">
    <property type="entry name" value="SHORT CHAIN ISOPRENYL DIPHOSPHATE SYNTHASE"/>
    <property type="match status" value="1"/>
</dbReference>
<sequence>MTERVRTARSRESHRAAPGIPSVADPGASPSVAPADDAAWRRFRTAVGEELDAFFAAPANRVPTSPGFGVLWERVREHMVGGKLIRPRLTWIAWSSFAGGAGDGSNAPDPLVAPDAGDAEETPGVRDAAGDGNHTAGDRETEVPDPECVRLAASFEMLHAALLVHDDVVDRDWLRRGMPTVGELFRRDAARAGAPEHEAEHAGASAAILAGDLLLAGALRLATTCASDLARCRAVADVVFDAVTASAAGELDDVLLSLHRFGAEHPGVQDILDMERLKTATYSFEAPLRAGALLAGAPADVAERLAQAGAMLGVGYQVVDDVLGTFGDPGLTGKSVDADLRSGKATVLTAHGMGVPTVRRVLRDLAAERTTVHHAREALTASGAKDVAVELATDLVDRARTTLDELPLPAAQRDQLVALCHHVLNRHS</sequence>
<keyword evidence="4" id="KW-0479">Metal-binding</keyword>
<dbReference type="SFLD" id="SFLDS00005">
    <property type="entry name" value="Isoprenoid_Synthase_Type_I"/>
    <property type="match status" value="1"/>
</dbReference>
<dbReference type="GO" id="GO:0046872">
    <property type="term" value="F:metal ion binding"/>
    <property type="evidence" value="ECO:0007669"/>
    <property type="project" value="UniProtKB-KW"/>
</dbReference>
<evidence type="ECO:0000256" key="3">
    <source>
        <dbReference type="ARBA" id="ARBA00022679"/>
    </source>
</evidence>
<dbReference type="InterPro" id="IPR008949">
    <property type="entry name" value="Isoprenoid_synthase_dom_sf"/>
</dbReference>
<keyword evidence="5" id="KW-0460">Magnesium</keyword>
<dbReference type="PANTHER" id="PTHR12001">
    <property type="entry name" value="GERANYLGERANYL PYROPHOSPHATE SYNTHASE"/>
    <property type="match status" value="1"/>
</dbReference>
<feature type="region of interest" description="Disordered" evidence="7">
    <location>
        <begin position="103"/>
        <end position="144"/>
    </location>
</feature>
<dbReference type="AlphaFoldDB" id="A0A1X7CS60"/>
<protein>
    <submittedName>
        <fullName evidence="8">Geranylgeranyl diphosphate synthase, type II</fullName>
    </submittedName>
</protein>
<feature type="compositionally biased region" description="Low complexity" evidence="7">
    <location>
        <begin position="21"/>
        <end position="34"/>
    </location>
</feature>
<dbReference type="SUPFAM" id="SSF48576">
    <property type="entry name" value="Terpenoid synthases"/>
    <property type="match status" value="1"/>
</dbReference>
<gene>
    <name evidence="8" type="ORF">SAMN06296028_105142</name>
</gene>
<evidence type="ECO:0000256" key="4">
    <source>
        <dbReference type="ARBA" id="ARBA00022723"/>
    </source>
</evidence>
<organism evidence="8 9">
    <name type="scientific">Kocuria marina subsp. indica</name>
    <dbReference type="NCBI Taxonomy" id="1049583"/>
    <lineage>
        <taxon>Bacteria</taxon>
        <taxon>Bacillati</taxon>
        <taxon>Actinomycetota</taxon>
        <taxon>Actinomycetes</taxon>
        <taxon>Micrococcales</taxon>
        <taxon>Micrococcaceae</taxon>
        <taxon>Kocuria</taxon>
    </lineage>
</organism>
<dbReference type="GO" id="GO:0004659">
    <property type="term" value="F:prenyltransferase activity"/>
    <property type="evidence" value="ECO:0007669"/>
    <property type="project" value="InterPro"/>
</dbReference>
<dbReference type="Pfam" id="PF00348">
    <property type="entry name" value="polyprenyl_synt"/>
    <property type="match status" value="1"/>
</dbReference>
<keyword evidence="9" id="KW-1185">Reference proteome</keyword>
<evidence type="ECO:0000256" key="7">
    <source>
        <dbReference type="SAM" id="MobiDB-lite"/>
    </source>
</evidence>
<reference evidence="9" key="1">
    <citation type="submission" date="2017-04" db="EMBL/GenBank/DDBJ databases">
        <authorList>
            <person name="Varghese N."/>
            <person name="Submissions S."/>
        </authorList>
    </citation>
    <scope>NUCLEOTIDE SEQUENCE [LARGE SCALE GENOMIC DNA]</scope>
    <source>
        <strain evidence="9">NIO-1021</strain>
    </source>
</reference>
<dbReference type="InterPro" id="IPR033749">
    <property type="entry name" value="Polyprenyl_synt_CS"/>
</dbReference>
<dbReference type="Proteomes" id="UP000192929">
    <property type="component" value="Unassembled WGS sequence"/>
</dbReference>
<comment type="similarity">
    <text evidence="2 6">Belongs to the FPP/GGPP synthase family.</text>
</comment>
<evidence type="ECO:0000256" key="5">
    <source>
        <dbReference type="ARBA" id="ARBA00022842"/>
    </source>
</evidence>
<comment type="cofactor">
    <cofactor evidence="1">
        <name>Mg(2+)</name>
        <dbReference type="ChEBI" id="CHEBI:18420"/>
    </cofactor>
</comment>
<evidence type="ECO:0000256" key="6">
    <source>
        <dbReference type="RuleBase" id="RU004466"/>
    </source>
</evidence>
<dbReference type="PROSITE" id="PS00723">
    <property type="entry name" value="POLYPRENYL_SYNTHASE_1"/>
    <property type="match status" value="1"/>
</dbReference>
<feature type="compositionally biased region" description="Basic and acidic residues" evidence="7">
    <location>
        <begin position="1"/>
        <end position="15"/>
    </location>
</feature>
<proteinExistence type="inferred from homology"/>
<dbReference type="GO" id="GO:0008299">
    <property type="term" value="P:isoprenoid biosynthetic process"/>
    <property type="evidence" value="ECO:0007669"/>
    <property type="project" value="InterPro"/>
</dbReference>
<evidence type="ECO:0000256" key="1">
    <source>
        <dbReference type="ARBA" id="ARBA00001946"/>
    </source>
</evidence>
<dbReference type="Gene3D" id="1.10.600.10">
    <property type="entry name" value="Farnesyl Diphosphate Synthase"/>
    <property type="match status" value="1"/>
</dbReference>
<accession>A0A1X7CS60</accession>
<evidence type="ECO:0000313" key="9">
    <source>
        <dbReference type="Proteomes" id="UP000192929"/>
    </source>
</evidence>
<dbReference type="RefSeq" id="WP_240505620.1">
    <property type="nucleotide sequence ID" value="NZ_FXAC01000005.1"/>
</dbReference>
<dbReference type="PROSITE" id="PS00444">
    <property type="entry name" value="POLYPRENYL_SYNTHASE_2"/>
    <property type="match status" value="1"/>
</dbReference>
<name>A0A1X7CS60_9MICC</name>
<dbReference type="EMBL" id="FXAC01000005">
    <property type="protein sequence ID" value="SMF02077.1"/>
    <property type="molecule type" value="Genomic_DNA"/>
</dbReference>
<evidence type="ECO:0000256" key="2">
    <source>
        <dbReference type="ARBA" id="ARBA00006706"/>
    </source>
</evidence>